<evidence type="ECO:0000313" key="3">
    <source>
        <dbReference type="EMBL" id="KRN21187.1"/>
    </source>
</evidence>
<feature type="domain" description="LiaF transmembrane" evidence="2">
    <location>
        <begin position="11"/>
        <end position="107"/>
    </location>
</feature>
<feature type="transmembrane region" description="Helical" evidence="1">
    <location>
        <begin position="37"/>
        <end position="55"/>
    </location>
</feature>
<evidence type="ECO:0000256" key="1">
    <source>
        <dbReference type="SAM" id="Phobius"/>
    </source>
</evidence>
<dbReference type="STRING" id="1423804.FD14_GL001311"/>
<proteinExistence type="predicted"/>
<keyword evidence="1" id="KW-0812">Transmembrane</keyword>
<feature type="transmembrane region" description="Helical" evidence="1">
    <location>
        <begin position="12"/>
        <end position="31"/>
    </location>
</feature>
<accession>A0A0R2EYW7</accession>
<protein>
    <recommendedName>
        <fullName evidence="2">LiaF transmembrane domain-containing protein</fullName>
    </recommendedName>
</protein>
<gene>
    <name evidence="3" type="ORF">FD14_GL001311</name>
</gene>
<keyword evidence="1" id="KW-1133">Transmembrane helix</keyword>
<reference evidence="3 4" key="1">
    <citation type="journal article" date="2015" name="Genome Announc.">
        <title>Expanding the biotechnology potential of lactobacilli through comparative genomics of 213 strains and associated genera.</title>
        <authorList>
            <person name="Sun Z."/>
            <person name="Harris H.M."/>
            <person name="McCann A."/>
            <person name="Guo C."/>
            <person name="Argimon S."/>
            <person name="Zhang W."/>
            <person name="Yang X."/>
            <person name="Jeffery I.B."/>
            <person name="Cooney J.C."/>
            <person name="Kagawa T.F."/>
            <person name="Liu W."/>
            <person name="Song Y."/>
            <person name="Salvetti E."/>
            <person name="Wrobel A."/>
            <person name="Rasinkangas P."/>
            <person name="Parkhill J."/>
            <person name="Rea M.C."/>
            <person name="O'Sullivan O."/>
            <person name="Ritari J."/>
            <person name="Douillard F.P."/>
            <person name="Paul Ross R."/>
            <person name="Yang R."/>
            <person name="Briner A.E."/>
            <person name="Felis G.E."/>
            <person name="de Vos W.M."/>
            <person name="Barrangou R."/>
            <person name="Klaenhammer T.R."/>
            <person name="Caufield P.W."/>
            <person name="Cui Y."/>
            <person name="Zhang H."/>
            <person name="O'Toole P.W."/>
        </authorList>
    </citation>
    <scope>NUCLEOTIDE SEQUENCE [LARGE SCALE GENOMIC DNA]</scope>
    <source>
        <strain evidence="3 4">DSM 23365</strain>
    </source>
</reference>
<keyword evidence="1" id="KW-0472">Membrane</keyword>
<sequence length="250" mass="28129">MNRSFRNRNWFWGAFFIVGALLLGASQLNLINYHFSFWGVIATLVLAGALIQSLVMLSIGGIIFSLAFLSILYAGPLGIQALAPWTILGIALLLTIGFSLIFFRPRHRYWEKRLHHHGHPYGPHHHHQYNGGMVDEETVSDDKTELNIESRMSNSIRYVRGNNLERVNVTAYMTGLKVYFDKADLIENAVIDVNSRFSGVELYLPQAWQVINKTNVSLSGINENGVQQVDGKVVYLTGDVVLSGVEVYYV</sequence>
<keyword evidence="4" id="KW-1185">Reference proteome</keyword>
<dbReference type="PATRIC" id="fig|1423804.4.peg.1411"/>
<evidence type="ECO:0000259" key="2">
    <source>
        <dbReference type="Pfam" id="PF22570"/>
    </source>
</evidence>
<organism evidence="3 4">
    <name type="scientific">Secundilactobacillus similis DSM 23365 = JCM 2765</name>
    <dbReference type="NCBI Taxonomy" id="1423804"/>
    <lineage>
        <taxon>Bacteria</taxon>
        <taxon>Bacillati</taxon>
        <taxon>Bacillota</taxon>
        <taxon>Bacilli</taxon>
        <taxon>Lactobacillales</taxon>
        <taxon>Lactobacillaceae</taxon>
        <taxon>Secundilactobacillus</taxon>
    </lineage>
</organism>
<dbReference type="AlphaFoldDB" id="A0A0R2EYW7"/>
<feature type="transmembrane region" description="Helical" evidence="1">
    <location>
        <begin position="85"/>
        <end position="103"/>
    </location>
</feature>
<dbReference type="OrthoDB" id="2249781at2"/>
<dbReference type="InterPro" id="IPR054331">
    <property type="entry name" value="LiaF_TM"/>
</dbReference>
<name>A0A0R2EYW7_9LACO</name>
<evidence type="ECO:0000313" key="4">
    <source>
        <dbReference type="Proteomes" id="UP000051442"/>
    </source>
</evidence>
<dbReference type="RefSeq" id="WP_057152082.1">
    <property type="nucleotide sequence ID" value="NZ_AYZM01000125.1"/>
</dbReference>
<dbReference type="Pfam" id="PF22570">
    <property type="entry name" value="LiaF-TM"/>
    <property type="match status" value="1"/>
</dbReference>
<dbReference type="EMBL" id="AYZM01000125">
    <property type="protein sequence ID" value="KRN21187.1"/>
    <property type="molecule type" value="Genomic_DNA"/>
</dbReference>
<comment type="caution">
    <text evidence="3">The sequence shown here is derived from an EMBL/GenBank/DDBJ whole genome shotgun (WGS) entry which is preliminary data.</text>
</comment>
<dbReference type="Proteomes" id="UP000051442">
    <property type="component" value="Unassembled WGS sequence"/>
</dbReference>